<evidence type="ECO:0000313" key="8">
    <source>
        <dbReference type="EMBL" id="KAJ7704738.1"/>
    </source>
</evidence>
<dbReference type="PANTHER" id="PTHR23429">
    <property type="entry name" value="GLUCOSE-6-PHOSPHATE 1-DEHYDROGENASE G6PD"/>
    <property type="match status" value="1"/>
</dbReference>
<gene>
    <name evidence="8" type="ORF">B0H16DRAFT_1828098</name>
</gene>
<evidence type="ECO:0000256" key="2">
    <source>
        <dbReference type="ARBA" id="ARBA00013019"/>
    </source>
</evidence>
<evidence type="ECO:0000256" key="3">
    <source>
        <dbReference type="ARBA" id="ARBA00020444"/>
    </source>
</evidence>
<evidence type="ECO:0000256" key="1">
    <source>
        <dbReference type="ARBA" id="ARBA00004937"/>
    </source>
</evidence>
<organism evidence="8 9">
    <name type="scientific">Mycena metata</name>
    <dbReference type="NCBI Taxonomy" id="1033252"/>
    <lineage>
        <taxon>Eukaryota</taxon>
        <taxon>Fungi</taxon>
        <taxon>Dikarya</taxon>
        <taxon>Basidiomycota</taxon>
        <taxon>Agaricomycotina</taxon>
        <taxon>Agaricomycetes</taxon>
        <taxon>Agaricomycetidae</taxon>
        <taxon>Agaricales</taxon>
        <taxon>Marasmiineae</taxon>
        <taxon>Mycenaceae</taxon>
        <taxon>Mycena</taxon>
    </lineage>
</organism>
<dbReference type="GO" id="GO:0004345">
    <property type="term" value="F:glucose-6-phosphate dehydrogenase activity"/>
    <property type="evidence" value="ECO:0007669"/>
    <property type="project" value="UniProtKB-EC"/>
</dbReference>
<dbReference type="InterPro" id="IPR022675">
    <property type="entry name" value="G6P_DH_C"/>
</dbReference>
<comment type="caution">
    <text evidence="8">The sequence shown here is derived from an EMBL/GenBank/DDBJ whole genome shotgun (WGS) entry which is preliminary data.</text>
</comment>
<dbReference type="PANTHER" id="PTHR23429:SF0">
    <property type="entry name" value="GLUCOSE-6-PHOSPHATE 1-DEHYDROGENASE"/>
    <property type="match status" value="1"/>
</dbReference>
<name>A0AAD7M7Q9_9AGAR</name>
<keyword evidence="9" id="KW-1185">Reference proteome</keyword>
<evidence type="ECO:0000313" key="9">
    <source>
        <dbReference type="Proteomes" id="UP001215598"/>
    </source>
</evidence>
<dbReference type="SUPFAM" id="SSF55347">
    <property type="entry name" value="Glyceraldehyde-3-phosphate dehydrogenase-like, C-terminal domain"/>
    <property type="match status" value="1"/>
</dbReference>
<comment type="pathway">
    <text evidence="1">Carbohydrate degradation; pentose phosphate pathway; D-ribulose 5-phosphate from D-glucose 6-phosphate (oxidative stage): step 1/3.</text>
</comment>
<evidence type="ECO:0000259" key="7">
    <source>
        <dbReference type="Pfam" id="PF02781"/>
    </source>
</evidence>
<dbReference type="GO" id="GO:0005829">
    <property type="term" value="C:cytosol"/>
    <property type="evidence" value="ECO:0007669"/>
    <property type="project" value="TreeGrafter"/>
</dbReference>
<dbReference type="Proteomes" id="UP001215598">
    <property type="component" value="Unassembled WGS sequence"/>
</dbReference>
<dbReference type="GO" id="GO:0050661">
    <property type="term" value="F:NADP binding"/>
    <property type="evidence" value="ECO:0007669"/>
    <property type="project" value="InterPro"/>
</dbReference>
<dbReference type="EMBL" id="JARKIB010000481">
    <property type="protein sequence ID" value="KAJ7704738.1"/>
    <property type="molecule type" value="Genomic_DNA"/>
</dbReference>
<dbReference type="GO" id="GO:0009051">
    <property type="term" value="P:pentose-phosphate shunt, oxidative branch"/>
    <property type="evidence" value="ECO:0007669"/>
    <property type="project" value="TreeGrafter"/>
</dbReference>
<protein>
    <recommendedName>
        <fullName evidence="3">Glucose-6-phosphate 1-dehydrogenase</fullName>
        <ecNumber evidence="2">1.1.1.49</ecNumber>
    </recommendedName>
</protein>
<reference evidence="8" key="1">
    <citation type="submission" date="2023-03" db="EMBL/GenBank/DDBJ databases">
        <title>Massive genome expansion in bonnet fungi (Mycena s.s.) driven by repeated elements and novel gene families across ecological guilds.</title>
        <authorList>
            <consortium name="Lawrence Berkeley National Laboratory"/>
            <person name="Harder C.B."/>
            <person name="Miyauchi S."/>
            <person name="Viragh M."/>
            <person name="Kuo A."/>
            <person name="Thoen E."/>
            <person name="Andreopoulos B."/>
            <person name="Lu D."/>
            <person name="Skrede I."/>
            <person name="Drula E."/>
            <person name="Henrissat B."/>
            <person name="Morin E."/>
            <person name="Kohler A."/>
            <person name="Barry K."/>
            <person name="LaButti K."/>
            <person name="Morin E."/>
            <person name="Salamov A."/>
            <person name="Lipzen A."/>
            <person name="Mereny Z."/>
            <person name="Hegedus B."/>
            <person name="Baldrian P."/>
            <person name="Stursova M."/>
            <person name="Weitz H."/>
            <person name="Taylor A."/>
            <person name="Grigoriev I.V."/>
            <person name="Nagy L.G."/>
            <person name="Martin F."/>
            <person name="Kauserud H."/>
        </authorList>
    </citation>
    <scope>NUCLEOTIDE SEQUENCE</scope>
    <source>
        <strain evidence="8">CBHHK182m</strain>
    </source>
</reference>
<keyword evidence="4" id="KW-0521">NADP</keyword>
<sequence length="453" mass="50498">MQVGIPPVPYTVTAVKTTGLYGHRPGRNRSRKEFPRGSYGQSIVSRELAENIAAKEKASMALSNFHSPRAAATASCAKVGETKDILRNCSCLQILMLRYPQNQKLRKIYFNGMFKYISNLDQLYLEGRNEGAPLLTVRPAERGERATAVSRRSSFNRRIIAPVFGRAWEPDRFSRNFPKTFTTPASSPPSPPSSSPSAIRVISSKSLGFINLDLRLRTLRTIGIICESITLISLGRKPEILTLWANEILTALIHGARKEGPSTEIQLVHKYGETHPSILAITQEAIHRSRWEAGLPRRRYGAAWVIVSDVCRDDALGRHSAIRGCAVILKTGKALNEAKIEVRIQFNGAEHLQGNHAKRARSYFSRQTDCPLNLIPSSDLTRFADTKIPEAYEAPILDTLQGDHSKFLRHDELHVAWKNGMRTKPLPSGYGSRGPSELNAFIERFGYQRTAAS</sequence>
<evidence type="ECO:0000256" key="4">
    <source>
        <dbReference type="ARBA" id="ARBA00022857"/>
    </source>
</evidence>
<accession>A0AAD7M7Q9</accession>
<dbReference type="AlphaFoldDB" id="A0AAD7M7Q9"/>
<proteinExistence type="predicted"/>
<feature type="domain" description="Glucose-6-phosphate dehydrogenase C-terminal" evidence="7">
    <location>
        <begin position="381"/>
        <end position="447"/>
    </location>
</feature>
<dbReference type="Pfam" id="PF02781">
    <property type="entry name" value="G6PD_C"/>
    <property type="match status" value="1"/>
</dbReference>
<keyword evidence="5" id="KW-0560">Oxidoreductase</keyword>
<evidence type="ECO:0000256" key="6">
    <source>
        <dbReference type="ARBA" id="ARBA00023277"/>
    </source>
</evidence>
<dbReference type="EC" id="1.1.1.49" evidence="2"/>
<dbReference type="GO" id="GO:0006006">
    <property type="term" value="P:glucose metabolic process"/>
    <property type="evidence" value="ECO:0007669"/>
    <property type="project" value="InterPro"/>
</dbReference>
<keyword evidence="6" id="KW-0119">Carbohydrate metabolism</keyword>
<evidence type="ECO:0000256" key="5">
    <source>
        <dbReference type="ARBA" id="ARBA00023002"/>
    </source>
</evidence>
<dbReference type="InterPro" id="IPR001282">
    <property type="entry name" value="G6P_DH"/>
</dbReference>
<dbReference type="Gene3D" id="3.30.360.10">
    <property type="entry name" value="Dihydrodipicolinate Reductase, domain 2"/>
    <property type="match status" value="1"/>
</dbReference>